<accession>A0AAV7LZ11</accession>
<comment type="caution">
    <text evidence="1">The sequence shown here is derived from an EMBL/GenBank/DDBJ whole genome shotgun (WGS) entry which is preliminary data.</text>
</comment>
<organism evidence="1 2">
    <name type="scientific">Pleurodeles waltl</name>
    <name type="common">Iberian ribbed newt</name>
    <dbReference type="NCBI Taxonomy" id="8319"/>
    <lineage>
        <taxon>Eukaryota</taxon>
        <taxon>Metazoa</taxon>
        <taxon>Chordata</taxon>
        <taxon>Craniata</taxon>
        <taxon>Vertebrata</taxon>
        <taxon>Euteleostomi</taxon>
        <taxon>Amphibia</taxon>
        <taxon>Batrachia</taxon>
        <taxon>Caudata</taxon>
        <taxon>Salamandroidea</taxon>
        <taxon>Salamandridae</taxon>
        <taxon>Pleurodelinae</taxon>
        <taxon>Pleurodeles</taxon>
    </lineage>
</organism>
<reference evidence="1" key="1">
    <citation type="journal article" date="2022" name="bioRxiv">
        <title>Sequencing and chromosome-scale assembly of the giantPleurodeles waltlgenome.</title>
        <authorList>
            <person name="Brown T."/>
            <person name="Elewa A."/>
            <person name="Iarovenko S."/>
            <person name="Subramanian E."/>
            <person name="Araus A.J."/>
            <person name="Petzold A."/>
            <person name="Susuki M."/>
            <person name="Suzuki K.-i.T."/>
            <person name="Hayashi T."/>
            <person name="Toyoda A."/>
            <person name="Oliveira C."/>
            <person name="Osipova E."/>
            <person name="Leigh N.D."/>
            <person name="Simon A."/>
            <person name="Yun M.H."/>
        </authorList>
    </citation>
    <scope>NUCLEOTIDE SEQUENCE</scope>
    <source>
        <strain evidence="1">20211129_DDA</strain>
        <tissue evidence="1">Liver</tissue>
    </source>
</reference>
<dbReference type="Proteomes" id="UP001066276">
    <property type="component" value="Chromosome 10"/>
</dbReference>
<dbReference type="EMBL" id="JANPWB010000014">
    <property type="protein sequence ID" value="KAJ1094833.1"/>
    <property type="molecule type" value="Genomic_DNA"/>
</dbReference>
<evidence type="ECO:0000313" key="2">
    <source>
        <dbReference type="Proteomes" id="UP001066276"/>
    </source>
</evidence>
<name>A0AAV7LZ11_PLEWA</name>
<dbReference type="AlphaFoldDB" id="A0AAV7LZ11"/>
<sequence>MSDGPKAAVDSPRGGALFRCRDWLTSLAPEEHARPPLRSIISGLSVPLSEVTEAPPASRAREGGGIRPGSYWVWRGHRVWPSPTHREVSWVRRVSSCGRLARALLLRGILRRTAGSGGLGGLGGCPAAGAWHGPSFSGGFFGGQRGEGGRRVSSCGRLARALLPLGILRSPAVLLLLRGEGGRQR</sequence>
<keyword evidence="2" id="KW-1185">Reference proteome</keyword>
<gene>
    <name evidence="1" type="ORF">NDU88_000017</name>
</gene>
<evidence type="ECO:0000313" key="1">
    <source>
        <dbReference type="EMBL" id="KAJ1094833.1"/>
    </source>
</evidence>
<protein>
    <submittedName>
        <fullName evidence="1">Uncharacterized protein</fullName>
    </submittedName>
</protein>
<proteinExistence type="predicted"/>